<dbReference type="InterPro" id="IPR023214">
    <property type="entry name" value="HAD_sf"/>
</dbReference>
<organism evidence="1 2">
    <name type="scientific">Enterococcus cecorum</name>
    <dbReference type="NCBI Taxonomy" id="44008"/>
    <lineage>
        <taxon>Bacteria</taxon>
        <taxon>Bacillati</taxon>
        <taxon>Bacillota</taxon>
        <taxon>Bacilli</taxon>
        <taxon>Lactobacillales</taxon>
        <taxon>Enterococcaceae</taxon>
        <taxon>Enterococcus</taxon>
    </lineage>
</organism>
<evidence type="ECO:0000313" key="1">
    <source>
        <dbReference type="EMBL" id="OUQ10504.1"/>
    </source>
</evidence>
<dbReference type="PANTHER" id="PTHR43434">
    <property type="entry name" value="PHOSPHOGLYCOLATE PHOSPHATASE"/>
    <property type="match status" value="1"/>
</dbReference>
<dbReference type="SUPFAM" id="SSF56784">
    <property type="entry name" value="HAD-like"/>
    <property type="match status" value="1"/>
</dbReference>
<dbReference type="NCBIfam" id="TIGR01668">
    <property type="entry name" value="YqeG_hyp_ppase"/>
    <property type="match status" value="1"/>
</dbReference>
<dbReference type="PANTHER" id="PTHR43434:SF1">
    <property type="entry name" value="PHOSPHOGLYCOLATE PHOSPHATASE"/>
    <property type="match status" value="1"/>
</dbReference>
<dbReference type="InterPro" id="IPR036412">
    <property type="entry name" value="HAD-like_sf"/>
</dbReference>
<dbReference type="RefSeq" id="WP_016252365.1">
    <property type="nucleotide sequence ID" value="NZ_CP010060.1"/>
</dbReference>
<evidence type="ECO:0000313" key="2">
    <source>
        <dbReference type="Proteomes" id="UP000196074"/>
    </source>
</evidence>
<keyword evidence="1" id="KW-0378">Hydrolase</keyword>
<proteinExistence type="predicted"/>
<gene>
    <name evidence="1" type="ORF">B5E88_05950</name>
</gene>
<comment type="caution">
    <text evidence="1">The sequence shown here is derived from an EMBL/GenBank/DDBJ whole genome shotgun (WGS) entry which is preliminary data.</text>
</comment>
<accession>A0A1Y4QYW2</accession>
<dbReference type="Gene3D" id="3.40.50.1000">
    <property type="entry name" value="HAD superfamily/HAD-like"/>
    <property type="match status" value="1"/>
</dbReference>
<dbReference type="NCBIfam" id="TIGR01662">
    <property type="entry name" value="HAD-SF-IIIA"/>
    <property type="match status" value="1"/>
</dbReference>
<sequence>MFLKYKPTWMVSSIYQITPEQLKKLGIKAVLTDLDNTLIAWNNPDGTPELRAWLEEMKEANIPVVVVSNNKASRVARAVKPFGLDFISRAMKPFGLGIRRAMKQLNLQPEQVIMVGDQLMTDIRASHAANVRSVLVKPIVKTDAWNTRINRMREKVVMNHLLKKHQDMIWKGVIENE</sequence>
<dbReference type="GO" id="GO:0008962">
    <property type="term" value="F:phosphatidylglycerophosphatase activity"/>
    <property type="evidence" value="ECO:0007669"/>
    <property type="project" value="InterPro"/>
</dbReference>
<dbReference type="CDD" id="cd16416">
    <property type="entry name" value="HAD_BsYqeG-like"/>
    <property type="match status" value="1"/>
</dbReference>
<reference evidence="2" key="1">
    <citation type="submission" date="2017-04" db="EMBL/GenBank/DDBJ databases">
        <title>Function of individual gut microbiota members based on whole genome sequencing of pure cultures obtained from chicken caecum.</title>
        <authorList>
            <person name="Medvecky M."/>
            <person name="Cejkova D."/>
            <person name="Polansky O."/>
            <person name="Karasova D."/>
            <person name="Kubasova T."/>
            <person name="Cizek A."/>
            <person name="Rychlik I."/>
        </authorList>
    </citation>
    <scope>NUCLEOTIDE SEQUENCE [LARGE SCALE GENOMIC DNA]</scope>
    <source>
        <strain evidence="2">An144</strain>
    </source>
</reference>
<dbReference type="EMBL" id="NFLC01000009">
    <property type="protein sequence ID" value="OUQ10504.1"/>
    <property type="molecule type" value="Genomic_DNA"/>
</dbReference>
<name>A0A1Y4QYW2_9ENTE</name>
<protein>
    <submittedName>
        <fullName evidence="1">HAD family hydrolase</fullName>
    </submittedName>
</protein>
<dbReference type="Pfam" id="PF00702">
    <property type="entry name" value="Hydrolase"/>
    <property type="match status" value="1"/>
</dbReference>
<dbReference type="InterPro" id="IPR050155">
    <property type="entry name" value="HAD-like_hydrolase_sf"/>
</dbReference>
<dbReference type="GeneID" id="60871867"/>
<dbReference type="InterPro" id="IPR010021">
    <property type="entry name" value="PGPP1/Gep4"/>
</dbReference>
<dbReference type="Proteomes" id="UP000196074">
    <property type="component" value="Unassembled WGS sequence"/>
</dbReference>
<dbReference type="InterPro" id="IPR006549">
    <property type="entry name" value="HAD-SF_hydro_IIIA"/>
</dbReference>
<dbReference type="AlphaFoldDB" id="A0A1Y4QYW2"/>
<dbReference type="GO" id="GO:0008967">
    <property type="term" value="F:phosphoglycolate phosphatase activity"/>
    <property type="evidence" value="ECO:0007669"/>
    <property type="project" value="TreeGrafter"/>
</dbReference>
<dbReference type="GO" id="GO:0006281">
    <property type="term" value="P:DNA repair"/>
    <property type="evidence" value="ECO:0007669"/>
    <property type="project" value="TreeGrafter"/>
</dbReference>